<feature type="domain" description="Response regulatory" evidence="9">
    <location>
        <begin position="3"/>
        <end position="116"/>
    </location>
</feature>
<organism evidence="11 12">
    <name type="scientific">Paenibacillus nasutitermitis</name>
    <dbReference type="NCBI Taxonomy" id="1652958"/>
    <lineage>
        <taxon>Bacteria</taxon>
        <taxon>Bacillati</taxon>
        <taxon>Bacillota</taxon>
        <taxon>Bacilli</taxon>
        <taxon>Bacillales</taxon>
        <taxon>Paenibacillaceae</taxon>
        <taxon>Paenibacillus</taxon>
    </lineage>
</organism>
<dbReference type="AlphaFoldDB" id="A0A916YLM8"/>
<comment type="subcellular location">
    <subcellularLocation>
        <location evidence="1">Cytoplasm</location>
    </subcellularLocation>
</comment>
<dbReference type="Gene3D" id="3.40.50.2300">
    <property type="match status" value="1"/>
</dbReference>
<evidence type="ECO:0000256" key="7">
    <source>
        <dbReference type="PROSITE-ProRule" id="PRU00169"/>
    </source>
</evidence>
<dbReference type="GO" id="GO:0000156">
    <property type="term" value="F:phosphorelay response regulator activity"/>
    <property type="evidence" value="ECO:0007669"/>
    <property type="project" value="TreeGrafter"/>
</dbReference>
<dbReference type="InterPro" id="IPR036388">
    <property type="entry name" value="WH-like_DNA-bd_sf"/>
</dbReference>
<dbReference type="Gene3D" id="1.10.10.10">
    <property type="entry name" value="Winged helix-like DNA-binding domain superfamily/Winged helix DNA-binding domain"/>
    <property type="match status" value="1"/>
</dbReference>
<dbReference type="PANTHER" id="PTHR48111:SF26">
    <property type="entry name" value="STAGE 0 SPORULATION PROTEIN A HOMOLOG"/>
    <property type="match status" value="1"/>
</dbReference>
<dbReference type="FunFam" id="1.10.10.10:FF:000018">
    <property type="entry name" value="DNA-binding response regulator ResD"/>
    <property type="match status" value="1"/>
</dbReference>
<dbReference type="Proteomes" id="UP000612456">
    <property type="component" value="Unassembled WGS sequence"/>
</dbReference>
<dbReference type="SUPFAM" id="SSF46894">
    <property type="entry name" value="C-terminal effector domain of the bipartite response regulators"/>
    <property type="match status" value="1"/>
</dbReference>
<sequence length="238" mass="26690">MKKILIIEDHGVISKLRKDTLEAGGYAVELAASADAGVQKAMKEPFAMIILDLAVPGRDGFDICKIFRQTADAPIMMILATHEEVDSIRILGLGADDYLVKPYSMDEFMARVGVQLSRHLPNNEQQAHTDTAEISPHNPFRAGILLIDRLARKVYVEECEVALTAKELDLLLYLAANPNRVFTKEELFERVWGLDSMGDLPTVTVHISKLREKIEQNPSKPQVIETVWGSGYRFNKQE</sequence>
<keyword evidence="3" id="KW-0902">Two-component regulatory system</keyword>
<reference evidence="11" key="1">
    <citation type="journal article" date="2014" name="Int. J. Syst. Evol. Microbiol.">
        <title>Complete genome sequence of Corynebacterium casei LMG S-19264T (=DSM 44701T), isolated from a smear-ripened cheese.</title>
        <authorList>
            <consortium name="US DOE Joint Genome Institute (JGI-PGF)"/>
            <person name="Walter F."/>
            <person name="Albersmeier A."/>
            <person name="Kalinowski J."/>
            <person name="Ruckert C."/>
        </authorList>
    </citation>
    <scope>NUCLEOTIDE SEQUENCE</scope>
    <source>
        <strain evidence="11">CGMCC 1.15178</strain>
    </source>
</reference>
<evidence type="ECO:0000259" key="9">
    <source>
        <dbReference type="PROSITE" id="PS50110"/>
    </source>
</evidence>
<evidence type="ECO:0000256" key="5">
    <source>
        <dbReference type="ARBA" id="ARBA00023125"/>
    </source>
</evidence>
<gene>
    <name evidence="11" type="ORF">GCM10010911_02720</name>
</gene>
<dbReference type="GO" id="GO:0005829">
    <property type="term" value="C:cytosol"/>
    <property type="evidence" value="ECO:0007669"/>
    <property type="project" value="TreeGrafter"/>
</dbReference>
<dbReference type="RefSeq" id="WP_188988397.1">
    <property type="nucleotide sequence ID" value="NZ_BMHP01000001.1"/>
</dbReference>
<dbReference type="GO" id="GO:0032993">
    <property type="term" value="C:protein-DNA complex"/>
    <property type="evidence" value="ECO:0007669"/>
    <property type="project" value="TreeGrafter"/>
</dbReference>
<keyword evidence="5 8" id="KW-0238">DNA-binding</keyword>
<dbReference type="Gene3D" id="6.10.250.690">
    <property type="match status" value="1"/>
</dbReference>
<keyword evidence="6" id="KW-0804">Transcription</keyword>
<dbReference type="SMART" id="SM00862">
    <property type="entry name" value="Trans_reg_C"/>
    <property type="match status" value="1"/>
</dbReference>
<dbReference type="InterPro" id="IPR016032">
    <property type="entry name" value="Sig_transdc_resp-reg_C-effctor"/>
</dbReference>
<dbReference type="InterPro" id="IPR039420">
    <property type="entry name" value="WalR-like"/>
</dbReference>
<evidence type="ECO:0000256" key="8">
    <source>
        <dbReference type="PROSITE-ProRule" id="PRU01091"/>
    </source>
</evidence>
<dbReference type="GO" id="GO:0006355">
    <property type="term" value="P:regulation of DNA-templated transcription"/>
    <property type="evidence" value="ECO:0007669"/>
    <property type="project" value="InterPro"/>
</dbReference>
<keyword evidence="4" id="KW-0805">Transcription regulation</keyword>
<feature type="domain" description="OmpR/PhoB-type" evidence="10">
    <location>
        <begin position="137"/>
        <end position="236"/>
    </location>
</feature>
<accession>A0A916YLM8</accession>
<evidence type="ECO:0000256" key="3">
    <source>
        <dbReference type="ARBA" id="ARBA00023012"/>
    </source>
</evidence>
<evidence type="ECO:0000313" key="12">
    <source>
        <dbReference type="Proteomes" id="UP000612456"/>
    </source>
</evidence>
<comment type="caution">
    <text evidence="11">The sequence shown here is derived from an EMBL/GenBank/DDBJ whole genome shotgun (WGS) entry which is preliminary data.</text>
</comment>
<evidence type="ECO:0000256" key="2">
    <source>
        <dbReference type="ARBA" id="ARBA00022553"/>
    </source>
</evidence>
<evidence type="ECO:0000256" key="4">
    <source>
        <dbReference type="ARBA" id="ARBA00023015"/>
    </source>
</evidence>
<evidence type="ECO:0000256" key="1">
    <source>
        <dbReference type="ARBA" id="ARBA00004496"/>
    </source>
</evidence>
<reference evidence="11" key="2">
    <citation type="submission" date="2020-09" db="EMBL/GenBank/DDBJ databases">
        <authorList>
            <person name="Sun Q."/>
            <person name="Zhou Y."/>
        </authorList>
    </citation>
    <scope>NUCLEOTIDE SEQUENCE</scope>
    <source>
        <strain evidence="11">CGMCC 1.15178</strain>
    </source>
</reference>
<dbReference type="Pfam" id="PF00072">
    <property type="entry name" value="Response_reg"/>
    <property type="match status" value="1"/>
</dbReference>
<dbReference type="InterPro" id="IPR001789">
    <property type="entry name" value="Sig_transdc_resp-reg_receiver"/>
</dbReference>
<proteinExistence type="predicted"/>
<evidence type="ECO:0000259" key="10">
    <source>
        <dbReference type="PROSITE" id="PS51755"/>
    </source>
</evidence>
<dbReference type="PROSITE" id="PS51755">
    <property type="entry name" value="OMPR_PHOB"/>
    <property type="match status" value="1"/>
</dbReference>
<feature type="DNA-binding region" description="OmpR/PhoB-type" evidence="8">
    <location>
        <begin position="137"/>
        <end position="236"/>
    </location>
</feature>
<dbReference type="InterPro" id="IPR011006">
    <property type="entry name" value="CheY-like_superfamily"/>
</dbReference>
<keyword evidence="2 7" id="KW-0597">Phosphoprotein</keyword>
<evidence type="ECO:0000313" key="11">
    <source>
        <dbReference type="EMBL" id="GGD48649.1"/>
    </source>
</evidence>
<dbReference type="Pfam" id="PF00486">
    <property type="entry name" value="Trans_reg_C"/>
    <property type="match status" value="1"/>
</dbReference>
<protein>
    <submittedName>
        <fullName evidence="11">DNA-binding response regulator</fullName>
    </submittedName>
</protein>
<evidence type="ECO:0000256" key="6">
    <source>
        <dbReference type="ARBA" id="ARBA00023163"/>
    </source>
</evidence>
<feature type="modified residue" description="4-aspartylphosphate" evidence="7">
    <location>
        <position position="52"/>
    </location>
</feature>
<dbReference type="PANTHER" id="PTHR48111">
    <property type="entry name" value="REGULATOR OF RPOS"/>
    <property type="match status" value="1"/>
</dbReference>
<dbReference type="SMART" id="SM00448">
    <property type="entry name" value="REC"/>
    <property type="match status" value="1"/>
</dbReference>
<dbReference type="SUPFAM" id="SSF52172">
    <property type="entry name" value="CheY-like"/>
    <property type="match status" value="1"/>
</dbReference>
<keyword evidence="12" id="KW-1185">Reference proteome</keyword>
<dbReference type="InterPro" id="IPR001867">
    <property type="entry name" value="OmpR/PhoB-type_DNA-bd"/>
</dbReference>
<name>A0A916YLM8_9BACL</name>
<dbReference type="GO" id="GO:0000976">
    <property type="term" value="F:transcription cis-regulatory region binding"/>
    <property type="evidence" value="ECO:0007669"/>
    <property type="project" value="TreeGrafter"/>
</dbReference>
<dbReference type="CDD" id="cd00383">
    <property type="entry name" value="trans_reg_C"/>
    <property type="match status" value="1"/>
</dbReference>
<dbReference type="PROSITE" id="PS50110">
    <property type="entry name" value="RESPONSE_REGULATORY"/>
    <property type="match status" value="1"/>
</dbReference>
<dbReference type="EMBL" id="BMHP01000001">
    <property type="protein sequence ID" value="GGD48649.1"/>
    <property type="molecule type" value="Genomic_DNA"/>
</dbReference>